<dbReference type="EMBL" id="AP014548">
    <property type="protein sequence ID" value="BAO56130.1"/>
    <property type="molecule type" value="Genomic_DNA"/>
</dbReference>
<dbReference type="AlphaFoldDB" id="W8VSC1"/>
<dbReference type="KEGG" id="nmf:NMS_2121"/>
<name>W8VSC1_9FLAO</name>
<sequence>MQIFRDCFFLDSTVFGEFFYGNELVWLFIKMLSNVIQ</sequence>
<dbReference type="HOGENOM" id="CLU_3346597_0_0_10"/>
<proteinExistence type="predicted"/>
<gene>
    <name evidence="1" type="ORF">NMS_2121</name>
</gene>
<evidence type="ECO:0000313" key="1">
    <source>
        <dbReference type="EMBL" id="BAO56130.1"/>
    </source>
</evidence>
<dbReference type="Proteomes" id="UP000031760">
    <property type="component" value="Chromosome"/>
</dbReference>
<evidence type="ECO:0000313" key="2">
    <source>
        <dbReference type="Proteomes" id="UP000031760"/>
    </source>
</evidence>
<keyword evidence="2" id="KW-1185">Reference proteome</keyword>
<reference evidence="1 2" key="1">
    <citation type="journal article" date="2014" name="Proc. Natl. Acad. Sci. U.S.A.">
        <title>Functional characterization of flavobacteria rhodopsins reveals a unique class of light-driven chloride pump in bacteria.</title>
        <authorList>
            <person name="Yoshizawa S."/>
            <person name="Kumagai Y."/>
            <person name="Kim H."/>
            <person name="Ogura Y."/>
            <person name="Hayashi T."/>
            <person name="Iwasaki W."/>
            <person name="DeLong E.F."/>
            <person name="Kogure K."/>
        </authorList>
    </citation>
    <scope>NUCLEOTIDE SEQUENCE [LARGE SCALE GENOMIC DNA]</scope>
    <source>
        <strain evidence="1 2">S1-08</strain>
    </source>
</reference>
<protein>
    <submittedName>
        <fullName evidence="1">Uncharacterized protein</fullName>
    </submittedName>
</protein>
<dbReference type="STRING" id="1454201.NMS_2121"/>
<organism evidence="1 2">
    <name type="scientific">Nonlabens marinus S1-08</name>
    <dbReference type="NCBI Taxonomy" id="1454201"/>
    <lineage>
        <taxon>Bacteria</taxon>
        <taxon>Pseudomonadati</taxon>
        <taxon>Bacteroidota</taxon>
        <taxon>Flavobacteriia</taxon>
        <taxon>Flavobacteriales</taxon>
        <taxon>Flavobacteriaceae</taxon>
        <taxon>Nonlabens</taxon>
    </lineage>
</organism>
<accession>W8VSC1</accession>